<keyword evidence="5 8" id="KW-0812">Transmembrane</keyword>
<dbReference type="Gene3D" id="1.20.1720.10">
    <property type="entry name" value="Multidrug resistance protein D"/>
    <property type="match status" value="1"/>
</dbReference>
<feature type="transmembrane region" description="Helical" evidence="8">
    <location>
        <begin position="72"/>
        <end position="89"/>
    </location>
</feature>
<dbReference type="Pfam" id="PF07690">
    <property type="entry name" value="MFS_1"/>
    <property type="match status" value="1"/>
</dbReference>
<feature type="transmembrane region" description="Helical" evidence="8">
    <location>
        <begin position="276"/>
        <end position="294"/>
    </location>
</feature>
<dbReference type="CDD" id="cd17320">
    <property type="entry name" value="MFS_MdfA_MDR_like"/>
    <property type="match status" value="1"/>
</dbReference>
<feature type="domain" description="Major facilitator superfamily (MFS) profile" evidence="10">
    <location>
        <begin position="3"/>
        <end position="391"/>
    </location>
</feature>
<dbReference type="InterPro" id="IPR004812">
    <property type="entry name" value="Efflux_drug-R_Bcr/CmlA"/>
</dbReference>
<dbReference type="GO" id="GO:0015385">
    <property type="term" value="F:sodium:proton antiporter activity"/>
    <property type="evidence" value="ECO:0007669"/>
    <property type="project" value="TreeGrafter"/>
</dbReference>
<evidence type="ECO:0000256" key="2">
    <source>
        <dbReference type="ARBA" id="ARBA00006236"/>
    </source>
</evidence>
<comment type="subcellular location">
    <subcellularLocation>
        <location evidence="8">Cell inner membrane</location>
        <topology evidence="8">Multi-pass membrane protein</topology>
    </subcellularLocation>
    <subcellularLocation>
        <location evidence="1">Cell membrane</location>
        <topology evidence="1">Multi-pass membrane protein</topology>
    </subcellularLocation>
</comment>
<organism evidence="11 12">
    <name type="scientific">Moritella marina ATCC 15381</name>
    <dbReference type="NCBI Taxonomy" id="1202962"/>
    <lineage>
        <taxon>Bacteria</taxon>
        <taxon>Pseudomonadati</taxon>
        <taxon>Pseudomonadota</taxon>
        <taxon>Gammaproteobacteria</taxon>
        <taxon>Alteromonadales</taxon>
        <taxon>Moritellaceae</taxon>
        <taxon>Moritella</taxon>
    </lineage>
</organism>
<evidence type="ECO:0000256" key="8">
    <source>
        <dbReference type="RuleBase" id="RU365088"/>
    </source>
</evidence>
<keyword evidence="8" id="KW-0997">Cell inner membrane</keyword>
<feature type="transmembrane region" description="Helical" evidence="8">
    <location>
        <begin position="366"/>
        <end position="386"/>
    </location>
</feature>
<dbReference type="NCBIfam" id="TIGR00710">
    <property type="entry name" value="efflux_Bcr_CflA"/>
    <property type="match status" value="1"/>
</dbReference>
<comment type="similarity">
    <text evidence="2 8">Belongs to the major facilitator superfamily. Bcr/CmlA family.</text>
</comment>
<dbReference type="NCBIfam" id="NF008314">
    <property type="entry name" value="PRK11102.1"/>
    <property type="match status" value="1"/>
</dbReference>
<evidence type="ECO:0000256" key="6">
    <source>
        <dbReference type="ARBA" id="ARBA00022989"/>
    </source>
</evidence>
<dbReference type="GO" id="GO:0042910">
    <property type="term" value="F:xenobiotic transmembrane transporter activity"/>
    <property type="evidence" value="ECO:0007669"/>
    <property type="project" value="InterPro"/>
</dbReference>
<dbReference type="GO" id="GO:0005886">
    <property type="term" value="C:plasma membrane"/>
    <property type="evidence" value="ECO:0007669"/>
    <property type="project" value="UniProtKB-SubCell"/>
</dbReference>
<dbReference type="InterPro" id="IPR020846">
    <property type="entry name" value="MFS_dom"/>
</dbReference>
<gene>
    <name evidence="11" type="ORF">FR932_01395</name>
</gene>
<feature type="transmembrane region" description="Helical" evidence="8">
    <location>
        <begin position="246"/>
        <end position="264"/>
    </location>
</feature>
<feature type="transmembrane region" description="Helical" evidence="8">
    <location>
        <begin position="101"/>
        <end position="118"/>
    </location>
</feature>
<dbReference type="PANTHER" id="PTHR23502">
    <property type="entry name" value="MAJOR FACILITATOR SUPERFAMILY"/>
    <property type="match status" value="1"/>
</dbReference>
<evidence type="ECO:0000256" key="4">
    <source>
        <dbReference type="ARBA" id="ARBA00022475"/>
    </source>
</evidence>
<evidence type="ECO:0000313" key="11">
    <source>
        <dbReference type="EMBL" id="QFI36578.1"/>
    </source>
</evidence>
<dbReference type="Proteomes" id="UP000327424">
    <property type="component" value="Chromosome"/>
</dbReference>
<evidence type="ECO:0000256" key="7">
    <source>
        <dbReference type="ARBA" id="ARBA00023136"/>
    </source>
</evidence>
<accession>A0A5J6WH72</accession>
<evidence type="ECO:0000256" key="9">
    <source>
        <dbReference type="SAM" id="SignalP"/>
    </source>
</evidence>
<evidence type="ECO:0000313" key="12">
    <source>
        <dbReference type="Proteomes" id="UP000327424"/>
    </source>
</evidence>
<keyword evidence="6 8" id="KW-1133">Transmembrane helix</keyword>
<keyword evidence="12" id="KW-1185">Reference proteome</keyword>
<name>A0A5J6WH72_MORMI</name>
<feature type="transmembrane region" description="Helical" evidence="8">
    <location>
        <begin position="340"/>
        <end position="360"/>
    </location>
</feature>
<feature type="transmembrane region" description="Helical" evidence="8">
    <location>
        <begin position="130"/>
        <end position="155"/>
    </location>
</feature>
<dbReference type="GO" id="GO:1990961">
    <property type="term" value="P:xenobiotic detoxification by transmembrane export across the plasma membrane"/>
    <property type="evidence" value="ECO:0007669"/>
    <property type="project" value="InterPro"/>
</dbReference>
<comment type="caution">
    <text evidence="8">Lacks conserved residue(s) required for the propagation of feature annotation.</text>
</comment>
<dbReference type="InterPro" id="IPR036259">
    <property type="entry name" value="MFS_trans_sf"/>
</dbReference>
<dbReference type="RefSeq" id="WP_019440883.1">
    <property type="nucleotide sequence ID" value="NZ_ALOE01000011.1"/>
</dbReference>
<keyword evidence="4" id="KW-1003">Cell membrane</keyword>
<feature type="transmembrane region" description="Helical" evidence="8">
    <location>
        <begin position="161"/>
        <end position="180"/>
    </location>
</feature>
<keyword evidence="9" id="KW-0732">Signal</keyword>
<sequence length="394" mass="42777">MKTYFLIPFLALLSALTPLAVDMYLPAMPSIAGDFNVSIEIIQTTLSTYLLGFAIGQLFYGPLADSYGRKPVLICGLVTYLIASIGIVYGDSIEQFKWLRLLQAIGGGAASVVVSSLLRDLFSGSMFSKMMSYVVLSMTLAPLVAPLIGAQLLVWFSWPSIFVALAILTSICLLVSYIGIKETLPKERRVAFNLPQVFRNYGLILRNRKVLGLMLCGGFNVSGMFAFLTASPFVYIEYFGIDAQDYGYLFACNILGMMVVTWMNAKIVMRFGYQQILRAGIIISAVVSVLFWLLNMNLTFGLAGLVVSTVAYISLISLIGSNVMTGVLAEFPHISGTASALSATIRFGFGAISGLVISILHDGTPLPMIMVISGCGILSFLSYFILTERANKDS</sequence>
<evidence type="ECO:0000256" key="3">
    <source>
        <dbReference type="ARBA" id="ARBA00022448"/>
    </source>
</evidence>
<protein>
    <recommendedName>
        <fullName evidence="8">Bcr/CflA family efflux transporter</fullName>
    </recommendedName>
</protein>
<dbReference type="OrthoDB" id="9814303at2"/>
<feature type="transmembrane region" description="Helical" evidence="8">
    <location>
        <begin position="36"/>
        <end position="60"/>
    </location>
</feature>
<dbReference type="PANTHER" id="PTHR23502:SF132">
    <property type="entry name" value="POLYAMINE TRANSPORTER 2-RELATED"/>
    <property type="match status" value="1"/>
</dbReference>
<dbReference type="InterPro" id="IPR011701">
    <property type="entry name" value="MFS"/>
</dbReference>
<evidence type="ECO:0000256" key="1">
    <source>
        <dbReference type="ARBA" id="ARBA00004651"/>
    </source>
</evidence>
<proteinExistence type="inferred from homology"/>
<keyword evidence="7 8" id="KW-0472">Membrane</keyword>
<dbReference type="FunFam" id="1.20.1720.10:FF:000005">
    <property type="entry name" value="Bcr/CflA family efflux transporter"/>
    <property type="match status" value="1"/>
</dbReference>
<dbReference type="SUPFAM" id="SSF103473">
    <property type="entry name" value="MFS general substrate transporter"/>
    <property type="match status" value="1"/>
</dbReference>
<feature type="transmembrane region" description="Helical" evidence="8">
    <location>
        <begin position="210"/>
        <end position="234"/>
    </location>
</feature>
<dbReference type="AlphaFoldDB" id="A0A5J6WH72"/>
<dbReference type="PROSITE" id="PS50850">
    <property type="entry name" value="MFS"/>
    <property type="match status" value="1"/>
</dbReference>
<evidence type="ECO:0000259" key="10">
    <source>
        <dbReference type="PROSITE" id="PS50850"/>
    </source>
</evidence>
<dbReference type="KEGG" id="mmaa:FR932_01395"/>
<keyword evidence="3 8" id="KW-0813">Transport</keyword>
<evidence type="ECO:0000256" key="5">
    <source>
        <dbReference type="ARBA" id="ARBA00022692"/>
    </source>
</evidence>
<dbReference type="EMBL" id="CP044399">
    <property type="protein sequence ID" value="QFI36578.1"/>
    <property type="molecule type" value="Genomic_DNA"/>
</dbReference>
<feature type="chain" id="PRO_5023822385" description="Bcr/CflA family efflux transporter" evidence="9">
    <location>
        <begin position="21"/>
        <end position="394"/>
    </location>
</feature>
<feature type="signal peptide" evidence="9">
    <location>
        <begin position="1"/>
        <end position="20"/>
    </location>
</feature>
<reference evidence="11 12" key="1">
    <citation type="submission" date="2019-09" db="EMBL/GenBank/DDBJ databases">
        <title>Hybrid Assembly of the complete Genome of the Deep-Sea Bacterium Moritella marina from long Nanopore and Illumina reads.</title>
        <authorList>
            <person name="Magin S."/>
            <person name="Georgoulis A."/>
            <person name="Papadimitriou K."/>
            <person name="Iliakis G."/>
            <person name="Vorgias C.E."/>
        </authorList>
    </citation>
    <scope>NUCLEOTIDE SEQUENCE [LARGE SCALE GENOMIC DNA]</scope>
    <source>
        <strain evidence="11 12">MP-1</strain>
    </source>
</reference>